<reference evidence="1 2" key="1">
    <citation type="submission" date="2017-08" db="EMBL/GenBank/DDBJ databases">
        <title>Acidophilic green algal genome provides insights into adaptation to an acidic environment.</title>
        <authorList>
            <person name="Hirooka S."/>
            <person name="Hirose Y."/>
            <person name="Kanesaki Y."/>
            <person name="Higuchi S."/>
            <person name="Fujiwara T."/>
            <person name="Onuma R."/>
            <person name="Era A."/>
            <person name="Ohbayashi R."/>
            <person name="Uzuka A."/>
            <person name="Nozaki H."/>
            <person name="Yoshikawa H."/>
            <person name="Miyagishima S.Y."/>
        </authorList>
    </citation>
    <scope>NUCLEOTIDE SEQUENCE [LARGE SCALE GENOMIC DNA]</scope>
    <source>
        <strain evidence="1 2">NIES-2499</strain>
    </source>
</reference>
<dbReference type="InterPro" id="IPR036188">
    <property type="entry name" value="FAD/NAD-bd_sf"/>
</dbReference>
<name>A0A250WS10_9CHLO</name>
<dbReference type="PANTHER" id="PTHR32098:SF5">
    <property type="entry name" value="LYCOPENE BETA_EPSILON CYCLASE PROTEIN"/>
    <property type="match status" value="1"/>
</dbReference>
<dbReference type="AlphaFoldDB" id="A0A250WS10"/>
<organism evidence="1 2">
    <name type="scientific">Chlamydomonas eustigma</name>
    <dbReference type="NCBI Taxonomy" id="1157962"/>
    <lineage>
        <taxon>Eukaryota</taxon>
        <taxon>Viridiplantae</taxon>
        <taxon>Chlorophyta</taxon>
        <taxon>core chlorophytes</taxon>
        <taxon>Chlorophyceae</taxon>
        <taxon>CS clade</taxon>
        <taxon>Chlamydomonadales</taxon>
        <taxon>Chlamydomonadaceae</taxon>
        <taxon>Chlamydomonas</taxon>
    </lineage>
</organism>
<dbReference type="PANTHER" id="PTHR32098">
    <property type="entry name" value="LYCOPENE BETA/EPSILON CYCLASE PROTEIN"/>
    <property type="match status" value="1"/>
</dbReference>
<dbReference type="Gene3D" id="3.50.50.60">
    <property type="entry name" value="FAD/NAD(P)-binding domain"/>
    <property type="match status" value="1"/>
</dbReference>
<evidence type="ECO:0000313" key="2">
    <source>
        <dbReference type="Proteomes" id="UP000232323"/>
    </source>
</evidence>
<sequence length="616" mass="66883">MLSPSRSICFSEGISRLKKLSVSRVPLHRRANITCVALGSSARSLQATNLNADQDLTKSIMERVDALQSSQGQAGGAGGRTTYQAFKEADRAWSRLRNLPVGAAVGPAPRFVQQYQGPPGVPSPEFDVVVCGGTLGIFVATALAARGLRVAVLERGPLRGRSQEWNISKKEMEELSKFSVLSEEEVQSCIAVEFNPVRIGFHGGANVWTKDVLNIGVSPAKLIDKVKARFQGLGGAVLEEVALQGISVFPNSASLLVSPNRVVEGDDPLQGRTAVSCKLVLDCMGHGSPIVNQLRWGTKPDGVCIVVGTMASGFINNSTGDVIATIDDLSTDKGLQYFWEAFPAGSGPTDRTTYMFTYLDADPLRPSMKQVMDDYWKLMPRYQGVELSDLEFKRVLFGYFPTYRDSPIQPGFDRVLQIGDASGIQSPLSFGGFGALTRHLGRLTNAVSEAVQHDLLDKSNLSFIHSYNPGLSSAWMLQRAMSVRPSDSPPANLINRMLSGNFAAMSKLGEPVMKPFLQDVIQFQPLLQTMAAQMVQDPLSIPQLLAHVGPGPLADWIRHVAGLGAFSTLYQIASTLGLDHPNSGLSGQLSPELRFRLNRLLESWEYGSGKDYKLVQ</sequence>
<dbReference type="SUPFAM" id="SSF51905">
    <property type="entry name" value="FAD/NAD(P)-binding domain"/>
    <property type="match status" value="1"/>
</dbReference>
<keyword evidence="2" id="KW-1185">Reference proteome</keyword>
<gene>
    <name evidence="1" type="ORF">CEUSTIGMA_g1022.t1</name>
</gene>
<comment type="caution">
    <text evidence="1">The sequence shown here is derived from an EMBL/GenBank/DDBJ whole genome shotgun (WGS) entry which is preliminary data.</text>
</comment>
<evidence type="ECO:0000313" key="1">
    <source>
        <dbReference type="EMBL" id="GAX73571.1"/>
    </source>
</evidence>
<accession>A0A250WS10</accession>
<protein>
    <submittedName>
        <fullName evidence="1">Uncharacterized protein</fullName>
    </submittedName>
</protein>
<dbReference type="EMBL" id="BEGY01000004">
    <property type="protein sequence ID" value="GAX73571.1"/>
    <property type="molecule type" value="Genomic_DNA"/>
</dbReference>
<dbReference type="Proteomes" id="UP000232323">
    <property type="component" value="Unassembled WGS sequence"/>
</dbReference>
<dbReference type="OrthoDB" id="4211at2759"/>
<proteinExistence type="predicted"/>
<dbReference type="STRING" id="1157962.A0A250WS10"/>